<proteinExistence type="inferred from homology"/>
<sequence>MAQTVNNSFVSVVIQYRLGAFGFLSSAEVARHGIANAGLYDMRFALEWVQKYIDRFGGDPGQVTIVGESAGGGSVMLMAMANAGRDGTSLFRRGIASSPYFPTQPNYDDELPTDYYQQFARRAGCLDEGKTVPDNGTVFKCLQNAGTLALQNASAYTSYAARYGQWAFIPVTDGSLVRSQPNRQLLRREVNGERILTGNNANEGTYFVPQNITTEAHFTAFVRLIYPSLPDSAIASILALYAIPANITPSSPRYDTDGLHPPYATAVSAYAVGWQQAANNLYAETTFVCPAYWLADAYTPSATSNSRAPKKAWRYQFSTPNAFHGLDMAPLLESPAAAATGNGAVVVMDEAFRRGFQSIWGRFVVGGDPTLSAGSGDEGAIAAAVGSASWRLWGEGARFGLLNLNVTDAQPHKADWAVADALAWEGGRGARCALWAEIGVR</sequence>
<keyword evidence="2 3" id="KW-0378">Hydrolase</keyword>
<evidence type="ECO:0000259" key="4">
    <source>
        <dbReference type="Pfam" id="PF00135"/>
    </source>
</evidence>
<evidence type="ECO:0000313" key="5">
    <source>
        <dbReference type="EMBL" id="KAK3346403.1"/>
    </source>
</evidence>
<dbReference type="Pfam" id="PF00135">
    <property type="entry name" value="COesterase"/>
    <property type="match status" value="1"/>
</dbReference>
<dbReference type="InterPro" id="IPR050309">
    <property type="entry name" value="Type-B_Carboxylest/Lipase"/>
</dbReference>
<dbReference type="PROSITE" id="PS00122">
    <property type="entry name" value="CARBOXYLESTERASE_B_1"/>
    <property type="match status" value="1"/>
</dbReference>
<evidence type="ECO:0000256" key="3">
    <source>
        <dbReference type="RuleBase" id="RU361235"/>
    </source>
</evidence>
<dbReference type="GO" id="GO:0016787">
    <property type="term" value="F:hydrolase activity"/>
    <property type="evidence" value="ECO:0007669"/>
    <property type="project" value="UniProtKB-KW"/>
</dbReference>
<dbReference type="Proteomes" id="UP001275084">
    <property type="component" value="Unassembled WGS sequence"/>
</dbReference>
<dbReference type="InterPro" id="IPR002018">
    <property type="entry name" value="CarbesteraseB"/>
</dbReference>
<comment type="similarity">
    <text evidence="1 3">Belongs to the type-B carboxylesterase/lipase family.</text>
</comment>
<dbReference type="InterPro" id="IPR029058">
    <property type="entry name" value="AB_hydrolase_fold"/>
</dbReference>
<feature type="domain" description="Carboxylesterase type B" evidence="4">
    <location>
        <begin position="8"/>
        <end position="371"/>
    </location>
</feature>
<dbReference type="PANTHER" id="PTHR11559">
    <property type="entry name" value="CARBOXYLESTERASE"/>
    <property type="match status" value="1"/>
</dbReference>
<keyword evidence="6" id="KW-1185">Reference proteome</keyword>
<dbReference type="EMBL" id="JAUIQD010000006">
    <property type="protein sequence ID" value="KAK3346403.1"/>
    <property type="molecule type" value="Genomic_DNA"/>
</dbReference>
<dbReference type="EC" id="3.1.1.-" evidence="3"/>
<comment type="caution">
    <text evidence="5">The sequence shown here is derived from an EMBL/GenBank/DDBJ whole genome shotgun (WGS) entry which is preliminary data.</text>
</comment>
<evidence type="ECO:0000256" key="2">
    <source>
        <dbReference type="ARBA" id="ARBA00022801"/>
    </source>
</evidence>
<name>A0AAJ0HB78_9PEZI</name>
<reference evidence="5" key="2">
    <citation type="submission" date="2023-06" db="EMBL/GenBank/DDBJ databases">
        <authorList>
            <consortium name="Lawrence Berkeley National Laboratory"/>
            <person name="Haridas S."/>
            <person name="Hensen N."/>
            <person name="Bonometti L."/>
            <person name="Westerberg I."/>
            <person name="Brannstrom I.O."/>
            <person name="Guillou S."/>
            <person name="Cros-Aarteil S."/>
            <person name="Calhoun S."/>
            <person name="Kuo A."/>
            <person name="Mondo S."/>
            <person name="Pangilinan J."/>
            <person name="Riley R."/>
            <person name="Labutti K."/>
            <person name="Andreopoulos B."/>
            <person name="Lipzen A."/>
            <person name="Chen C."/>
            <person name="Yanf M."/>
            <person name="Daum C."/>
            <person name="Ng V."/>
            <person name="Clum A."/>
            <person name="Steindorff A."/>
            <person name="Ohm R."/>
            <person name="Martin F."/>
            <person name="Silar P."/>
            <person name="Natvig D."/>
            <person name="Lalanne C."/>
            <person name="Gautier V."/>
            <person name="Ament-Velasquez S.L."/>
            <person name="Kruys A."/>
            <person name="Hutchinson M.I."/>
            <person name="Powell A.J."/>
            <person name="Barry K."/>
            <person name="Miller A.N."/>
            <person name="Grigoriev I.V."/>
            <person name="Debuchy R."/>
            <person name="Gladieux P."/>
            <person name="Thoren M.H."/>
            <person name="Johannesson H."/>
        </authorList>
    </citation>
    <scope>NUCLEOTIDE SEQUENCE</scope>
    <source>
        <strain evidence="5">CBS 955.72</strain>
    </source>
</reference>
<dbReference type="Gene3D" id="3.40.50.1820">
    <property type="entry name" value="alpha/beta hydrolase"/>
    <property type="match status" value="1"/>
</dbReference>
<gene>
    <name evidence="5" type="ORF">B0T25DRAFT_278440</name>
</gene>
<evidence type="ECO:0000256" key="1">
    <source>
        <dbReference type="ARBA" id="ARBA00005964"/>
    </source>
</evidence>
<dbReference type="InterPro" id="IPR019826">
    <property type="entry name" value="Carboxylesterase_B_AS"/>
</dbReference>
<dbReference type="SUPFAM" id="SSF53474">
    <property type="entry name" value="alpha/beta-Hydrolases"/>
    <property type="match status" value="1"/>
</dbReference>
<organism evidence="5 6">
    <name type="scientific">Lasiosphaeria hispida</name>
    <dbReference type="NCBI Taxonomy" id="260671"/>
    <lineage>
        <taxon>Eukaryota</taxon>
        <taxon>Fungi</taxon>
        <taxon>Dikarya</taxon>
        <taxon>Ascomycota</taxon>
        <taxon>Pezizomycotina</taxon>
        <taxon>Sordariomycetes</taxon>
        <taxon>Sordariomycetidae</taxon>
        <taxon>Sordariales</taxon>
        <taxon>Lasiosphaeriaceae</taxon>
        <taxon>Lasiosphaeria</taxon>
    </lineage>
</organism>
<dbReference type="AlphaFoldDB" id="A0AAJ0HB78"/>
<protein>
    <recommendedName>
        <fullName evidence="3">Carboxylic ester hydrolase</fullName>
        <ecNumber evidence="3">3.1.1.-</ecNumber>
    </recommendedName>
</protein>
<reference evidence="5" key="1">
    <citation type="journal article" date="2023" name="Mol. Phylogenet. Evol.">
        <title>Genome-scale phylogeny and comparative genomics of the fungal order Sordariales.</title>
        <authorList>
            <person name="Hensen N."/>
            <person name="Bonometti L."/>
            <person name="Westerberg I."/>
            <person name="Brannstrom I.O."/>
            <person name="Guillou S."/>
            <person name="Cros-Aarteil S."/>
            <person name="Calhoun S."/>
            <person name="Haridas S."/>
            <person name="Kuo A."/>
            <person name="Mondo S."/>
            <person name="Pangilinan J."/>
            <person name="Riley R."/>
            <person name="LaButti K."/>
            <person name="Andreopoulos B."/>
            <person name="Lipzen A."/>
            <person name="Chen C."/>
            <person name="Yan M."/>
            <person name="Daum C."/>
            <person name="Ng V."/>
            <person name="Clum A."/>
            <person name="Steindorff A."/>
            <person name="Ohm R.A."/>
            <person name="Martin F."/>
            <person name="Silar P."/>
            <person name="Natvig D.O."/>
            <person name="Lalanne C."/>
            <person name="Gautier V."/>
            <person name="Ament-Velasquez S.L."/>
            <person name="Kruys A."/>
            <person name="Hutchinson M.I."/>
            <person name="Powell A.J."/>
            <person name="Barry K."/>
            <person name="Miller A.N."/>
            <person name="Grigoriev I.V."/>
            <person name="Debuchy R."/>
            <person name="Gladieux P."/>
            <person name="Hiltunen Thoren M."/>
            <person name="Johannesson H."/>
        </authorList>
    </citation>
    <scope>NUCLEOTIDE SEQUENCE</scope>
    <source>
        <strain evidence="5">CBS 955.72</strain>
    </source>
</reference>
<evidence type="ECO:0000313" key="6">
    <source>
        <dbReference type="Proteomes" id="UP001275084"/>
    </source>
</evidence>
<accession>A0AAJ0HB78</accession>